<evidence type="ECO:0000256" key="1">
    <source>
        <dbReference type="SAM" id="MobiDB-lite"/>
    </source>
</evidence>
<proteinExistence type="predicted"/>
<evidence type="ECO:0000313" key="3">
    <source>
        <dbReference type="Proteomes" id="UP000479710"/>
    </source>
</evidence>
<sequence length="77" mass="8296">MSRRRPNTNDDPPPPPPPAYYNVPVQQAAQPHVGQVQGFINAPPVTGQPSMVASWRGETAYCSNECRDIGMAAYAGN</sequence>
<reference evidence="2 3" key="1">
    <citation type="submission" date="2019-11" db="EMBL/GenBank/DDBJ databases">
        <title>Whole genome sequence of Oryza granulata.</title>
        <authorList>
            <person name="Li W."/>
        </authorList>
    </citation>
    <scope>NUCLEOTIDE SEQUENCE [LARGE SCALE GENOMIC DNA]</scope>
    <source>
        <strain evidence="3">cv. Menghai</strain>
        <tissue evidence="2">Leaf</tissue>
    </source>
</reference>
<dbReference type="EMBL" id="SPHZ02000005">
    <property type="protein sequence ID" value="KAF0919369.1"/>
    <property type="molecule type" value="Genomic_DNA"/>
</dbReference>
<organism evidence="2 3">
    <name type="scientific">Oryza meyeriana var. granulata</name>
    <dbReference type="NCBI Taxonomy" id="110450"/>
    <lineage>
        <taxon>Eukaryota</taxon>
        <taxon>Viridiplantae</taxon>
        <taxon>Streptophyta</taxon>
        <taxon>Embryophyta</taxon>
        <taxon>Tracheophyta</taxon>
        <taxon>Spermatophyta</taxon>
        <taxon>Magnoliopsida</taxon>
        <taxon>Liliopsida</taxon>
        <taxon>Poales</taxon>
        <taxon>Poaceae</taxon>
        <taxon>BOP clade</taxon>
        <taxon>Oryzoideae</taxon>
        <taxon>Oryzeae</taxon>
        <taxon>Oryzinae</taxon>
        <taxon>Oryza</taxon>
        <taxon>Oryza meyeriana</taxon>
    </lineage>
</organism>
<dbReference type="Proteomes" id="UP000479710">
    <property type="component" value="Unassembled WGS sequence"/>
</dbReference>
<name>A0A6G1E3M4_9ORYZ</name>
<feature type="region of interest" description="Disordered" evidence="1">
    <location>
        <begin position="1"/>
        <end position="21"/>
    </location>
</feature>
<protein>
    <submittedName>
        <fullName evidence="2">Uncharacterized protein</fullName>
    </submittedName>
</protein>
<accession>A0A6G1E3M4</accession>
<gene>
    <name evidence="2" type="ORF">E2562_029316</name>
</gene>
<comment type="caution">
    <text evidence="2">The sequence shown here is derived from an EMBL/GenBank/DDBJ whole genome shotgun (WGS) entry which is preliminary data.</text>
</comment>
<evidence type="ECO:0000313" key="2">
    <source>
        <dbReference type="EMBL" id="KAF0919369.1"/>
    </source>
</evidence>
<keyword evidence="3" id="KW-1185">Reference proteome</keyword>
<dbReference type="AlphaFoldDB" id="A0A6G1E3M4"/>